<protein>
    <submittedName>
        <fullName evidence="2">Uncharacterized protein</fullName>
    </submittedName>
</protein>
<organism evidence="2">
    <name type="scientific">uncultured Solirubrobacteraceae bacterium</name>
    <dbReference type="NCBI Taxonomy" id="1162706"/>
    <lineage>
        <taxon>Bacteria</taxon>
        <taxon>Bacillati</taxon>
        <taxon>Actinomycetota</taxon>
        <taxon>Thermoleophilia</taxon>
        <taxon>Solirubrobacterales</taxon>
        <taxon>Solirubrobacteraceae</taxon>
        <taxon>environmental samples</taxon>
    </lineage>
</organism>
<accession>A0A6J4SME6</accession>
<gene>
    <name evidence="2" type="ORF">AVDCRST_MAG13-2016</name>
</gene>
<evidence type="ECO:0000313" key="2">
    <source>
        <dbReference type="EMBL" id="CAA9496531.1"/>
    </source>
</evidence>
<name>A0A6J4SME6_9ACTN</name>
<dbReference type="AlphaFoldDB" id="A0A6J4SME6"/>
<sequence>MSSSGDSPIGRRGRITSTGAIRPGRTGEVMVSIRGGVEAFLARDADGGCIEPYAEVVVIDYEPPRTVTVARLPTDPLAAEEPPS</sequence>
<dbReference type="Gene3D" id="2.40.50.140">
    <property type="entry name" value="Nucleic acid-binding proteins"/>
    <property type="match status" value="1"/>
</dbReference>
<feature type="region of interest" description="Disordered" evidence="1">
    <location>
        <begin position="1"/>
        <end position="24"/>
    </location>
</feature>
<reference evidence="2" key="1">
    <citation type="submission" date="2020-02" db="EMBL/GenBank/DDBJ databases">
        <authorList>
            <person name="Meier V. D."/>
        </authorList>
    </citation>
    <scope>NUCLEOTIDE SEQUENCE</scope>
    <source>
        <strain evidence="2">AVDCRST_MAG13</strain>
    </source>
</reference>
<dbReference type="EMBL" id="CADCVO010000320">
    <property type="protein sequence ID" value="CAA9496531.1"/>
    <property type="molecule type" value="Genomic_DNA"/>
</dbReference>
<evidence type="ECO:0000256" key="1">
    <source>
        <dbReference type="SAM" id="MobiDB-lite"/>
    </source>
</evidence>
<proteinExistence type="predicted"/>
<dbReference type="InterPro" id="IPR012340">
    <property type="entry name" value="NA-bd_OB-fold"/>
</dbReference>